<feature type="region of interest" description="Disordered" evidence="2">
    <location>
        <begin position="104"/>
        <end position="140"/>
    </location>
</feature>
<protein>
    <submittedName>
        <fullName evidence="4">Aminoacyl-tRNA hydrolase</fullName>
        <ecNumber evidence="4">3.1.1.29</ecNumber>
    </submittedName>
</protein>
<name>A0A5C0AU28_9BURK</name>
<dbReference type="GO" id="GO:0003747">
    <property type="term" value="F:translation release factor activity"/>
    <property type="evidence" value="ECO:0007669"/>
    <property type="project" value="InterPro"/>
</dbReference>
<proteinExistence type="inferred from homology"/>
<dbReference type="Proteomes" id="UP000325161">
    <property type="component" value="Chromosome"/>
</dbReference>
<feature type="domain" description="Prokaryotic-type class I peptide chain release factors" evidence="3">
    <location>
        <begin position="24"/>
        <end position="40"/>
    </location>
</feature>
<dbReference type="GO" id="GO:0043022">
    <property type="term" value="F:ribosome binding"/>
    <property type="evidence" value="ECO:0007669"/>
    <property type="project" value="TreeGrafter"/>
</dbReference>
<evidence type="ECO:0000313" key="5">
    <source>
        <dbReference type="Proteomes" id="UP000325161"/>
    </source>
</evidence>
<dbReference type="InterPro" id="IPR000352">
    <property type="entry name" value="Pep_chain_release_fac_I"/>
</dbReference>
<comment type="similarity">
    <text evidence="1">Belongs to the prokaryotic/mitochondrial release factor family.</text>
</comment>
<dbReference type="RefSeq" id="WP_148814265.1">
    <property type="nucleotide sequence ID" value="NZ_CP043046.1"/>
</dbReference>
<dbReference type="PANTHER" id="PTHR47814:SF1">
    <property type="entry name" value="PEPTIDYL-TRNA HYDROLASE ARFB"/>
    <property type="match status" value="1"/>
</dbReference>
<dbReference type="EC" id="3.1.1.29" evidence="4"/>
<evidence type="ECO:0000259" key="3">
    <source>
        <dbReference type="PROSITE" id="PS00745"/>
    </source>
</evidence>
<dbReference type="GO" id="GO:0072344">
    <property type="term" value="P:rescue of stalled ribosome"/>
    <property type="evidence" value="ECO:0007669"/>
    <property type="project" value="TreeGrafter"/>
</dbReference>
<feature type="compositionally biased region" description="Basic and acidic residues" evidence="2">
    <location>
        <begin position="123"/>
        <end position="140"/>
    </location>
</feature>
<evidence type="ECO:0000313" key="4">
    <source>
        <dbReference type="EMBL" id="QEI05882.1"/>
    </source>
</evidence>
<keyword evidence="5" id="KW-1185">Reference proteome</keyword>
<dbReference type="GO" id="GO:0004045">
    <property type="term" value="F:peptidyl-tRNA hydrolase activity"/>
    <property type="evidence" value="ECO:0007669"/>
    <property type="project" value="UniProtKB-EC"/>
</dbReference>
<dbReference type="PROSITE" id="PS00745">
    <property type="entry name" value="RF_PROK_I"/>
    <property type="match status" value="1"/>
</dbReference>
<sequence>MAQLLLLRGGILIDDSEVDVSAVRAQGAGGQNVNKVSSAVHLRFDVAKSSLPEMWKRALLATPDHRITKDGVVVIKAQVHRSQELNRADAVARLGAFIEQRTTPQRRRIATRPTLGSKKRRLEGKVQRGEVKKLRGKVEE</sequence>
<organism evidence="4 5">
    <name type="scientific">Pigmentiphaga aceris</name>
    <dbReference type="NCBI Taxonomy" id="1940612"/>
    <lineage>
        <taxon>Bacteria</taxon>
        <taxon>Pseudomonadati</taxon>
        <taxon>Pseudomonadota</taxon>
        <taxon>Betaproteobacteria</taxon>
        <taxon>Burkholderiales</taxon>
        <taxon>Alcaligenaceae</taxon>
        <taxon>Pigmentiphaga</taxon>
    </lineage>
</organism>
<dbReference type="NCBIfam" id="NF006718">
    <property type="entry name" value="PRK09256.1"/>
    <property type="match status" value="1"/>
</dbReference>
<dbReference type="Pfam" id="PF00472">
    <property type="entry name" value="RF-1"/>
    <property type="match status" value="1"/>
</dbReference>
<dbReference type="EMBL" id="CP043046">
    <property type="protein sequence ID" value="QEI05882.1"/>
    <property type="molecule type" value="Genomic_DNA"/>
</dbReference>
<dbReference type="SUPFAM" id="SSF75620">
    <property type="entry name" value="Release factor"/>
    <property type="match status" value="1"/>
</dbReference>
<evidence type="ECO:0000256" key="2">
    <source>
        <dbReference type="SAM" id="MobiDB-lite"/>
    </source>
</evidence>
<dbReference type="PANTHER" id="PTHR47814">
    <property type="entry name" value="PEPTIDYL-TRNA HYDROLASE ARFB"/>
    <property type="match status" value="1"/>
</dbReference>
<dbReference type="Gene3D" id="3.30.160.20">
    <property type="match status" value="1"/>
</dbReference>
<dbReference type="AlphaFoldDB" id="A0A5C0AU28"/>
<gene>
    <name evidence="4" type="ORF">FXN63_08485</name>
</gene>
<keyword evidence="4" id="KW-0378">Hydrolase</keyword>
<evidence type="ECO:0000256" key="1">
    <source>
        <dbReference type="ARBA" id="ARBA00010835"/>
    </source>
</evidence>
<reference evidence="4 5" key="1">
    <citation type="submission" date="2019-08" db="EMBL/GenBank/DDBJ databases">
        <title>Amphibian skin-associated Pigmentiphaga: genome sequence and occurrence across geography and hosts.</title>
        <authorList>
            <person name="Bletz M.C."/>
            <person name="Bunk B."/>
            <person name="Sproeer C."/>
            <person name="Biwer P."/>
            <person name="Reiter S."/>
            <person name="Rabemananjara F.C.E."/>
            <person name="Schulz S."/>
            <person name="Overmann J."/>
            <person name="Vences M."/>
        </authorList>
    </citation>
    <scope>NUCLEOTIDE SEQUENCE [LARGE SCALE GENOMIC DNA]</scope>
    <source>
        <strain evidence="4 5">Mada1488</strain>
    </source>
</reference>
<dbReference type="OrthoDB" id="9815709at2"/>
<accession>A0A5C0AU28</accession>
<dbReference type="KEGG" id="pacr:FXN63_08485"/>
<dbReference type="InterPro" id="IPR045853">
    <property type="entry name" value="Pep_chain_release_fac_I_sf"/>
</dbReference>